<dbReference type="KEGG" id="rhs:A3Q41_04046"/>
<keyword evidence="4" id="KW-1185">Reference proteome</keyword>
<dbReference type="RefSeq" id="WP_048320362.1">
    <property type="nucleotide sequence ID" value="NZ_CP015220.1"/>
</dbReference>
<dbReference type="InterPro" id="IPR029068">
    <property type="entry name" value="Glyas_Bleomycin-R_OHBP_Dase"/>
</dbReference>
<organism evidence="3 4">
    <name type="scientific">Rhodococcoides fascians</name>
    <name type="common">Rhodococcus fascians</name>
    <dbReference type="NCBI Taxonomy" id="1828"/>
    <lineage>
        <taxon>Bacteria</taxon>
        <taxon>Bacillati</taxon>
        <taxon>Actinomycetota</taxon>
        <taxon>Actinomycetes</taxon>
        <taxon>Mycobacteriales</taxon>
        <taxon>Nocardiaceae</taxon>
        <taxon>Rhodococcoides</taxon>
    </lineage>
</organism>
<reference evidence="3 4" key="1">
    <citation type="journal article" date="2016" name="Genome Announc.">
        <title>Complete Genome and Plasmid Sequences for Rhodococcus fascians D188 and Draft Sequences for Rhodococcus Isolates PBTS 1 and PBTS 2.</title>
        <authorList>
            <person name="Stamler R.A."/>
            <person name="Vereecke D."/>
            <person name="Zhang Y."/>
            <person name="Schilkey F."/>
            <person name="Devitt N."/>
            <person name="Randall J.J."/>
        </authorList>
    </citation>
    <scope>NUCLEOTIDE SEQUENCE [LARGE SCALE GENOMIC DNA]</scope>
    <source>
        <strain evidence="3 4">PBTS2</strain>
    </source>
</reference>
<keyword evidence="1" id="KW-0479">Metal-binding</keyword>
<gene>
    <name evidence="3" type="ORF">A3Q41_04046</name>
</gene>
<reference evidence="4" key="2">
    <citation type="submission" date="2016-04" db="EMBL/GenBank/DDBJ databases">
        <title>Complete Genome and Plasmid Sequences for Rhodococcus fascians D188 and Draft Sequences for Rhodococcus spp. Isolates PBTS 1 and PBTS 2.</title>
        <authorList>
            <person name="Stamer R."/>
            <person name="Vereecke D."/>
            <person name="Zhang Y."/>
            <person name="Schilkey F."/>
            <person name="Devitt N."/>
            <person name="Randall J."/>
        </authorList>
    </citation>
    <scope>NUCLEOTIDE SEQUENCE [LARGE SCALE GENOMIC DNA]</scope>
    <source>
        <strain evidence="4">PBTS2</strain>
    </source>
</reference>
<evidence type="ECO:0000313" key="3">
    <source>
        <dbReference type="EMBL" id="AMY25327.1"/>
    </source>
</evidence>
<dbReference type="InterPro" id="IPR051785">
    <property type="entry name" value="MMCE/EMCE_epimerase"/>
</dbReference>
<dbReference type="InterPro" id="IPR004360">
    <property type="entry name" value="Glyas_Fos-R_dOase_dom"/>
</dbReference>
<protein>
    <recommendedName>
        <fullName evidence="2">VOC domain-containing protein</fullName>
    </recommendedName>
</protein>
<dbReference type="EMBL" id="CP015220">
    <property type="protein sequence ID" value="AMY25327.1"/>
    <property type="molecule type" value="Genomic_DNA"/>
</dbReference>
<dbReference type="PATRIC" id="fig|1653479.3.peg.4104"/>
<sequence length="148" mass="15810">MSFRILRSDHVGFAVGSLDDALRFWIDGLGAVLERTGEMGGEFLGEVTGAHGATVRMAVVSVAGQTIELLEYRNVQGEQGSSRPHDPGFAHLAFEVDNIDAVLTRIAEFGWTAQGTPQPIAGGAKVGTRVMYAVGPHGETIEFMEPPQ</sequence>
<dbReference type="OrthoDB" id="115162at2"/>
<feature type="domain" description="VOC" evidence="2">
    <location>
        <begin position="7"/>
        <end position="146"/>
    </location>
</feature>
<dbReference type="SUPFAM" id="SSF54593">
    <property type="entry name" value="Glyoxalase/Bleomycin resistance protein/Dihydroxybiphenyl dioxygenase"/>
    <property type="match status" value="1"/>
</dbReference>
<dbReference type="GO" id="GO:0046872">
    <property type="term" value="F:metal ion binding"/>
    <property type="evidence" value="ECO:0007669"/>
    <property type="project" value="UniProtKB-KW"/>
</dbReference>
<dbReference type="PANTHER" id="PTHR43048">
    <property type="entry name" value="METHYLMALONYL-COA EPIMERASE"/>
    <property type="match status" value="1"/>
</dbReference>
<dbReference type="AlphaFoldDB" id="A0A143QSH8"/>
<evidence type="ECO:0000313" key="4">
    <source>
        <dbReference type="Proteomes" id="UP000076038"/>
    </source>
</evidence>
<dbReference type="InterPro" id="IPR037523">
    <property type="entry name" value="VOC_core"/>
</dbReference>
<dbReference type="Gene3D" id="3.10.180.10">
    <property type="entry name" value="2,3-Dihydroxybiphenyl 1,2-Dioxygenase, domain 1"/>
    <property type="match status" value="1"/>
</dbReference>
<evidence type="ECO:0000259" key="2">
    <source>
        <dbReference type="PROSITE" id="PS51819"/>
    </source>
</evidence>
<accession>A0A143QSH8</accession>
<dbReference type="PROSITE" id="PS51819">
    <property type="entry name" value="VOC"/>
    <property type="match status" value="1"/>
</dbReference>
<proteinExistence type="predicted"/>
<dbReference type="GO" id="GO:0004493">
    <property type="term" value="F:methylmalonyl-CoA epimerase activity"/>
    <property type="evidence" value="ECO:0007669"/>
    <property type="project" value="TreeGrafter"/>
</dbReference>
<name>A0A143QSH8_RHOFA</name>
<dbReference type="Pfam" id="PF00903">
    <property type="entry name" value="Glyoxalase"/>
    <property type="match status" value="1"/>
</dbReference>
<dbReference type="GO" id="GO:0046491">
    <property type="term" value="P:L-methylmalonyl-CoA metabolic process"/>
    <property type="evidence" value="ECO:0007669"/>
    <property type="project" value="TreeGrafter"/>
</dbReference>
<dbReference type="PANTHER" id="PTHR43048:SF3">
    <property type="entry name" value="METHYLMALONYL-COA EPIMERASE, MITOCHONDRIAL"/>
    <property type="match status" value="1"/>
</dbReference>
<evidence type="ECO:0000256" key="1">
    <source>
        <dbReference type="ARBA" id="ARBA00022723"/>
    </source>
</evidence>
<dbReference type="Proteomes" id="UP000076038">
    <property type="component" value="Chromosome"/>
</dbReference>